<evidence type="ECO:0000256" key="1">
    <source>
        <dbReference type="SAM" id="MobiDB-lite"/>
    </source>
</evidence>
<gene>
    <name evidence="3" type="ORF">HNR46_003356</name>
</gene>
<name>A0A840V631_9BACT</name>
<evidence type="ECO:0000313" key="4">
    <source>
        <dbReference type="Proteomes" id="UP000557717"/>
    </source>
</evidence>
<feature type="region of interest" description="Disordered" evidence="1">
    <location>
        <begin position="1"/>
        <end position="24"/>
    </location>
</feature>
<comment type="caution">
    <text evidence="3">The sequence shown here is derived from an EMBL/GenBank/DDBJ whole genome shotgun (WGS) entry which is preliminary data.</text>
</comment>
<dbReference type="InterPro" id="IPR000182">
    <property type="entry name" value="GNAT_dom"/>
</dbReference>
<evidence type="ECO:0000259" key="2">
    <source>
        <dbReference type="PROSITE" id="PS51186"/>
    </source>
</evidence>
<evidence type="ECO:0000313" key="3">
    <source>
        <dbReference type="EMBL" id="MBB5353103.1"/>
    </source>
</evidence>
<dbReference type="Pfam" id="PF00583">
    <property type="entry name" value="Acetyltransf_1"/>
    <property type="match status" value="1"/>
</dbReference>
<dbReference type="CDD" id="cd04301">
    <property type="entry name" value="NAT_SF"/>
    <property type="match status" value="1"/>
</dbReference>
<proteinExistence type="predicted"/>
<dbReference type="Proteomes" id="UP000557717">
    <property type="component" value="Unassembled WGS sequence"/>
</dbReference>
<accession>A0A840V631</accession>
<sequence length="232" mass="26445">MASRAGVEEWDELSGGWDSRSPCGTSWFKQESEQQMQVEIQVLKGDAIRSGLASLARLRIEVFREFPYLYDGSEEYEAEYLEEFSEASGAVLVAAVHEGRLVGASTGLPLSEAHEEFIQPFRSTGEDPREWFYFGESVLKKAWRGRGIGKQFFREREAHAAELGFSRLAFCAVDRPSDHPKRAESDRTLDGFWESRGFRKQPNLAAELAWREVESGEEEILHRLTFWTKIGV</sequence>
<dbReference type="RefSeq" id="WP_221285224.1">
    <property type="nucleotide sequence ID" value="NZ_JACHFD010000020.1"/>
</dbReference>
<dbReference type="SUPFAM" id="SSF55729">
    <property type="entry name" value="Acyl-CoA N-acyltransferases (Nat)"/>
    <property type="match status" value="1"/>
</dbReference>
<keyword evidence="3" id="KW-0808">Transferase</keyword>
<dbReference type="Gene3D" id="3.40.630.30">
    <property type="match status" value="1"/>
</dbReference>
<reference evidence="3 4" key="1">
    <citation type="submission" date="2020-08" db="EMBL/GenBank/DDBJ databases">
        <title>Genomic Encyclopedia of Type Strains, Phase IV (KMG-IV): sequencing the most valuable type-strain genomes for metagenomic binning, comparative biology and taxonomic classification.</title>
        <authorList>
            <person name="Goeker M."/>
        </authorList>
    </citation>
    <scope>NUCLEOTIDE SEQUENCE [LARGE SCALE GENOMIC DNA]</scope>
    <source>
        <strain evidence="3 4">YC6886</strain>
    </source>
</reference>
<keyword evidence="4" id="KW-1185">Reference proteome</keyword>
<dbReference type="AlphaFoldDB" id="A0A840V631"/>
<feature type="domain" description="N-acetyltransferase" evidence="2">
    <location>
        <begin position="38"/>
        <end position="227"/>
    </location>
</feature>
<dbReference type="InterPro" id="IPR016181">
    <property type="entry name" value="Acyl_CoA_acyltransferase"/>
</dbReference>
<protein>
    <submittedName>
        <fullName evidence="3">GNAT superfamily N-acetyltransferase</fullName>
    </submittedName>
</protein>
<dbReference type="GO" id="GO:0016747">
    <property type="term" value="F:acyltransferase activity, transferring groups other than amino-acyl groups"/>
    <property type="evidence" value="ECO:0007669"/>
    <property type="project" value="InterPro"/>
</dbReference>
<dbReference type="EMBL" id="JACHFD010000020">
    <property type="protein sequence ID" value="MBB5353103.1"/>
    <property type="molecule type" value="Genomic_DNA"/>
</dbReference>
<organism evidence="3 4">
    <name type="scientific">Haloferula luteola</name>
    <dbReference type="NCBI Taxonomy" id="595692"/>
    <lineage>
        <taxon>Bacteria</taxon>
        <taxon>Pseudomonadati</taxon>
        <taxon>Verrucomicrobiota</taxon>
        <taxon>Verrucomicrobiia</taxon>
        <taxon>Verrucomicrobiales</taxon>
        <taxon>Verrucomicrobiaceae</taxon>
        <taxon>Haloferula</taxon>
    </lineage>
</organism>
<dbReference type="PROSITE" id="PS51186">
    <property type="entry name" value="GNAT"/>
    <property type="match status" value="1"/>
</dbReference>